<feature type="region of interest" description="Disordered" evidence="8">
    <location>
        <begin position="308"/>
        <end position="365"/>
    </location>
</feature>
<accession>A0A183STS7</accession>
<keyword evidence="7" id="KW-0966">Cell projection</keyword>
<feature type="region of interest" description="Disordered" evidence="8">
    <location>
        <begin position="462"/>
        <end position="494"/>
    </location>
</feature>
<feature type="region of interest" description="Disordered" evidence="8">
    <location>
        <begin position="203"/>
        <end position="285"/>
    </location>
</feature>
<dbReference type="InterPro" id="IPR050687">
    <property type="entry name" value="Dynein_IC"/>
</dbReference>
<keyword evidence="3" id="KW-0853">WD repeat</keyword>
<dbReference type="OrthoDB" id="10259804at2759"/>
<dbReference type="EMBL" id="UYSU01034234">
    <property type="protein sequence ID" value="VDL94010.1"/>
    <property type="molecule type" value="Genomic_DNA"/>
</dbReference>
<gene>
    <name evidence="9" type="ORF">SSLN_LOCUS7625</name>
</gene>
<dbReference type="GO" id="GO:0045504">
    <property type="term" value="F:dynein heavy chain binding"/>
    <property type="evidence" value="ECO:0007669"/>
    <property type="project" value="TreeGrafter"/>
</dbReference>
<dbReference type="PANTHER" id="PTHR12442:SF12">
    <property type="entry name" value="DYNEIN AXONEMAL INTERMEDIATE CHAIN 4"/>
    <property type="match status" value="1"/>
</dbReference>
<reference evidence="11" key="1">
    <citation type="submission" date="2016-06" db="UniProtKB">
        <authorList>
            <consortium name="WormBaseParasite"/>
        </authorList>
    </citation>
    <scope>IDENTIFICATION</scope>
</reference>
<sequence>MGRRLSTGNRRSVTGMVGASPKKSGSDSNGSIGPLRLYDDEGNDITPLPMIIEDRRRKEQEKENTLDPSVLQVSSIPHHGTAFSRSAVSISNPFMDSTTDTSEDTTKKKESTFAGCQLTPPSAPDLGISSPCRAKLFGSTKSHQLLLFVAFKSKTNESEEMLDKAALDKHVNILVTETETFWLFDQPPCVMSTDNELDAWKHKVDDYDGGGEREGEGGGGGYADEDEDDDGGGDGGGGGGGGGGDDDDDEVYGGERKKEEELKEAQQSAKGSAASNKQFGEESKKISIDGVPNAIRRSLLNSSMPMQLASPEQEVVTPDSLASPRSQPISESTETGLSDPKDPILSSAVKRSTYGPGTNFEAPLPPNDPQLIKLLHGVERALNLNSYHDKLVQYKSCLLSSMVVPVEPDHPDTELSSQMTSGLGKTKYSAITEDNTTKGGHSSGHKASHTGSTSGIVIEKHHQPAPTDQSSNLPGQGSAQSAGPNAGDDAQGTATTAAASAAAATNLQVPKTDLDAAKYITPDLALLWKFACNLTKGRNVSDMAFNVQNKDILAVGYGQFVYDQQRSGLVCCWSLKNVSYPERIYRTPSGVTAVAWSARNQNLLAVRTPLFSID</sequence>
<feature type="compositionally biased region" description="Gly residues" evidence="8">
    <location>
        <begin position="233"/>
        <end position="243"/>
    </location>
</feature>
<evidence type="ECO:0000256" key="2">
    <source>
        <dbReference type="ARBA" id="ARBA00022490"/>
    </source>
</evidence>
<evidence type="ECO:0000256" key="6">
    <source>
        <dbReference type="ARBA" id="ARBA00023212"/>
    </source>
</evidence>
<evidence type="ECO:0000313" key="11">
    <source>
        <dbReference type="WBParaSite" id="SSLN_0000791501-mRNA-1"/>
    </source>
</evidence>
<protein>
    <submittedName>
        <fullName evidence="11">WD_REPEATS_REGION domain-containing protein</fullName>
    </submittedName>
</protein>
<keyword evidence="4" id="KW-0677">Repeat</keyword>
<comment type="subcellular location">
    <subcellularLocation>
        <location evidence="1">Cytoplasm</location>
        <location evidence="1">Cytoskeleton</location>
        <location evidence="1">Cilium axoneme</location>
    </subcellularLocation>
</comment>
<dbReference type="AlphaFoldDB" id="A0A183STS7"/>
<dbReference type="GO" id="GO:0003341">
    <property type="term" value="P:cilium movement"/>
    <property type="evidence" value="ECO:0007669"/>
    <property type="project" value="TreeGrafter"/>
</dbReference>
<evidence type="ECO:0000313" key="10">
    <source>
        <dbReference type="Proteomes" id="UP000275846"/>
    </source>
</evidence>
<evidence type="ECO:0000313" key="9">
    <source>
        <dbReference type="EMBL" id="VDL94010.1"/>
    </source>
</evidence>
<evidence type="ECO:0000256" key="3">
    <source>
        <dbReference type="ARBA" id="ARBA00022574"/>
    </source>
</evidence>
<dbReference type="STRING" id="70667.A0A183STS7"/>
<dbReference type="WBParaSite" id="SSLN_0000791501-mRNA-1">
    <property type="protein sequence ID" value="SSLN_0000791501-mRNA-1"/>
    <property type="gene ID" value="SSLN_0000791501"/>
</dbReference>
<feature type="region of interest" description="Disordered" evidence="8">
    <location>
        <begin position="1"/>
        <end position="46"/>
    </location>
</feature>
<feature type="compositionally biased region" description="Polar residues" evidence="8">
    <location>
        <begin position="1"/>
        <end position="12"/>
    </location>
</feature>
<dbReference type="GO" id="GO:0045503">
    <property type="term" value="F:dynein light chain binding"/>
    <property type="evidence" value="ECO:0007669"/>
    <property type="project" value="TreeGrafter"/>
</dbReference>
<feature type="compositionally biased region" description="Acidic residues" evidence="8">
    <location>
        <begin position="223"/>
        <end position="232"/>
    </location>
</feature>
<name>A0A183STS7_SCHSO</name>
<evidence type="ECO:0000256" key="5">
    <source>
        <dbReference type="ARBA" id="ARBA00023069"/>
    </source>
</evidence>
<keyword evidence="10" id="KW-1185">Reference proteome</keyword>
<dbReference type="InterPro" id="IPR015943">
    <property type="entry name" value="WD40/YVTN_repeat-like_dom_sf"/>
</dbReference>
<evidence type="ECO:0000256" key="4">
    <source>
        <dbReference type="ARBA" id="ARBA00022737"/>
    </source>
</evidence>
<keyword evidence="5" id="KW-0969">Cilium</keyword>
<feature type="compositionally biased region" description="Polar residues" evidence="8">
    <location>
        <begin position="323"/>
        <end position="336"/>
    </location>
</feature>
<reference evidence="9 10" key="2">
    <citation type="submission" date="2018-11" db="EMBL/GenBank/DDBJ databases">
        <authorList>
            <consortium name="Pathogen Informatics"/>
        </authorList>
    </citation>
    <scope>NUCLEOTIDE SEQUENCE [LARGE SCALE GENOMIC DNA]</scope>
    <source>
        <strain evidence="9 10">NST_G2</strain>
    </source>
</reference>
<feature type="compositionally biased region" description="Basic and acidic residues" evidence="8">
    <location>
        <begin position="203"/>
        <end position="216"/>
    </location>
</feature>
<evidence type="ECO:0000256" key="7">
    <source>
        <dbReference type="ARBA" id="ARBA00023273"/>
    </source>
</evidence>
<dbReference type="Gene3D" id="2.130.10.10">
    <property type="entry name" value="YVTN repeat-like/Quinoprotein amine dehydrogenase"/>
    <property type="match status" value="1"/>
</dbReference>
<organism evidence="11">
    <name type="scientific">Schistocephalus solidus</name>
    <name type="common">Tapeworm</name>
    <dbReference type="NCBI Taxonomy" id="70667"/>
    <lineage>
        <taxon>Eukaryota</taxon>
        <taxon>Metazoa</taxon>
        <taxon>Spiralia</taxon>
        <taxon>Lophotrochozoa</taxon>
        <taxon>Platyhelminthes</taxon>
        <taxon>Cestoda</taxon>
        <taxon>Eucestoda</taxon>
        <taxon>Diphyllobothriidea</taxon>
        <taxon>Diphyllobothriidae</taxon>
        <taxon>Schistocephalus</taxon>
    </lineage>
</organism>
<feature type="compositionally biased region" description="Basic and acidic residues" evidence="8">
    <location>
        <begin position="253"/>
        <end position="264"/>
    </location>
</feature>
<dbReference type="Proteomes" id="UP000275846">
    <property type="component" value="Unassembled WGS sequence"/>
</dbReference>
<feature type="compositionally biased region" description="Polar residues" evidence="8">
    <location>
        <begin position="466"/>
        <end position="483"/>
    </location>
</feature>
<evidence type="ECO:0000256" key="8">
    <source>
        <dbReference type="SAM" id="MobiDB-lite"/>
    </source>
</evidence>
<keyword evidence="6" id="KW-0206">Cytoskeleton</keyword>
<dbReference type="PANTHER" id="PTHR12442">
    <property type="entry name" value="DYNEIN INTERMEDIATE CHAIN"/>
    <property type="match status" value="1"/>
</dbReference>
<keyword evidence="2" id="KW-0963">Cytoplasm</keyword>
<evidence type="ECO:0000256" key="1">
    <source>
        <dbReference type="ARBA" id="ARBA00004430"/>
    </source>
</evidence>
<feature type="compositionally biased region" description="Polar residues" evidence="8">
    <location>
        <begin position="265"/>
        <end position="278"/>
    </location>
</feature>
<dbReference type="GO" id="GO:0005858">
    <property type="term" value="C:axonemal dynein complex"/>
    <property type="evidence" value="ECO:0007669"/>
    <property type="project" value="TreeGrafter"/>
</dbReference>
<proteinExistence type="predicted"/>